<accession>W9H4Y2</accession>
<gene>
    <name evidence="1" type="ORF">N825_27430</name>
</gene>
<reference evidence="1 2" key="1">
    <citation type="submission" date="2013-08" db="EMBL/GenBank/DDBJ databases">
        <title>The genome sequence of Skermanella stibiiresistens.</title>
        <authorList>
            <person name="Zhu W."/>
            <person name="Wang G."/>
        </authorList>
    </citation>
    <scope>NUCLEOTIDE SEQUENCE [LARGE SCALE GENOMIC DNA]</scope>
    <source>
        <strain evidence="1 2">SB22</strain>
    </source>
</reference>
<dbReference type="Proteomes" id="UP000019486">
    <property type="component" value="Unassembled WGS sequence"/>
</dbReference>
<name>W9H4Y2_9PROT</name>
<dbReference type="EMBL" id="AVFL01000004">
    <property type="protein sequence ID" value="EWY41285.1"/>
    <property type="molecule type" value="Genomic_DNA"/>
</dbReference>
<proteinExistence type="predicted"/>
<protein>
    <submittedName>
        <fullName evidence="1">Uncharacterized protein</fullName>
    </submittedName>
</protein>
<sequence>MRNALLGVAILAGAGISAGYPQGSPASAQAAPAHQDVTAVGETFVAARQALLAKDGGGVIELLSRDSLDRVERTRKAALDGEMTGLGPSEKFGALGLRQYLKPAELRRMTPAQIVEFGLQKNWLGPNVITQAGMERISVRGDRASGTLVVNQRPVMVPADFVREDGVWRVDLTRAMDLTDALVRGTAMATKRSEDAVIKDILDRAIRNQAPTR</sequence>
<comment type="caution">
    <text evidence="1">The sequence shown here is derived from an EMBL/GenBank/DDBJ whole genome shotgun (WGS) entry which is preliminary data.</text>
</comment>
<keyword evidence="2" id="KW-1185">Reference proteome</keyword>
<evidence type="ECO:0000313" key="2">
    <source>
        <dbReference type="Proteomes" id="UP000019486"/>
    </source>
</evidence>
<organism evidence="1 2">
    <name type="scientific">Skermanella stibiiresistens SB22</name>
    <dbReference type="NCBI Taxonomy" id="1385369"/>
    <lineage>
        <taxon>Bacteria</taxon>
        <taxon>Pseudomonadati</taxon>
        <taxon>Pseudomonadota</taxon>
        <taxon>Alphaproteobacteria</taxon>
        <taxon>Rhodospirillales</taxon>
        <taxon>Azospirillaceae</taxon>
        <taxon>Skermanella</taxon>
    </lineage>
</organism>
<dbReference type="AlphaFoldDB" id="W9H4Y2"/>
<evidence type="ECO:0000313" key="1">
    <source>
        <dbReference type="EMBL" id="EWY41285.1"/>
    </source>
</evidence>